<dbReference type="InterPro" id="IPR012677">
    <property type="entry name" value="Nucleotide-bd_a/b_plait_sf"/>
</dbReference>
<evidence type="ECO:0000313" key="3">
    <source>
        <dbReference type="EMBL" id="KAJ1725725.1"/>
    </source>
</evidence>
<dbReference type="EMBL" id="JANBOJ010000002">
    <property type="protein sequence ID" value="KAJ1725725.1"/>
    <property type="molecule type" value="Genomic_DNA"/>
</dbReference>
<feature type="compositionally biased region" description="Low complexity" evidence="1">
    <location>
        <begin position="102"/>
        <end position="115"/>
    </location>
</feature>
<comment type="caution">
    <text evidence="3">The sequence shown here is derived from an EMBL/GenBank/DDBJ whole genome shotgun (WGS) entry which is preliminary data.</text>
</comment>
<dbReference type="SUPFAM" id="SSF54928">
    <property type="entry name" value="RNA-binding domain, RBD"/>
    <property type="match status" value="1"/>
</dbReference>
<dbReference type="SMART" id="SM00360">
    <property type="entry name" value="RRM"/>
    <property type="match status" value="1"/>
</dbReference>
<dbReference type="PANTHER" id="PTHR32343">
    <property type="entry name" value="SERINE/ARGININE-RICH SPLICING FACTOR"/>
    <property type="match status" value="1"/>
</dbReference>
<feature type="compositionally biased region" description="Basic and acidic residues" evidence="1">
    <location>
        <begin position="291"/>
        <end position="301"/>
    </location>
</feature>
<organism evidence="3 4">
    <name type="scientific">Coemansia erecta</name>
    <dbReference type="NCBI Taxonomy" id="147472"/>
    <lineage>
        <taxon>Eukaryota</taxon>
        <taxon>Fungi</taxon>
        <taxon>Fungi incertae sedis</taxon>
        <taxon>Zoopagomycota</taxon>
        <taxon>Kickxellomycotina</taxon>
        <taxon>Kickxellomycetes</taxon>
        <taxon>Kickxellales</taxon>
        <taxon>Kickxellaceae</taxon>
        <taxon>Coemansia</taxon>
    </lineage>
</organism>
<gene>
    <name evidence="3" type="primary">vip1</name>
    <name evidence="3" type="ORF">LPJ53_000204</name>
</gene>
<accession>A0A9W8CTH6</accession>
<evidence type="ECO:0000259" key="2">
    <source>
        <dbReference type="SMART" id="SM00360"/>
    </source>
</evidence>
<dbReference type="Gene3D" id="3.30.70.330">
    <property type="match status" value="1"/>
</dbReference>
<feature type="compositionally biased region" description="Low complexity" evidence="1">
    <location>
        <begin position="260"/>
        <end position="275"/>
    </location>
</feature>
<reference evidence="3" key="1">
    <citation type="submission" date="2022-07" db="EMBL/GenBank/DDBJ databases">
        <title>Phylogenomic reconstructions and comparative analyses of Kickxellomycotina fungi.</title>
        <authorList>
            <person name="Reynolds N.K."/>
            <person name="Stajich J.E."/>
            <person name="Barry K."/>
            <person name="Grigoriev I.V."/>
            <person name="Crous P."/>
            <person name="Smith M.E."/>
        </authorList>
    </citation>
    <scope>NUCLEOTIDE SEQUENCE</scope>
    <source>
        <strain evidence="3">NBRC 32514</strain>
    </source>
</reference>
<dbReference type="AlphaFoldDB" id="A0A9W8CTH6"/>
<sequence>MTAFTWNTSVPSNPDPTYIVVDNIALSATETNVRDFFAFCGPIDTLELKKQENGTQSALLKFGNVEAAKTSLLLSNALINYEPISVSPLFPQTSQGTPPPAGQSATSGSTASRQAHPSEGAANTSYEGKPALYVVHELLAAGYLVGEHVVGRASDFDSKYRVTDRTHEQARSLDNHYKFSNYLQQWDDKFNISKRAKDAYTKVQSHPVGQKVLFTVNEAYQSALQLSNDAREIAERKRANDEKLFGKIPLPTAPRADTGASSSSASASRSNAPAAGPVPPSANPDAAPRSNDTKQDSEKSA</sequence>
<dbReference type="Proteomes" id="UP001149813">
    <property type="component" value="Unassembled WGS sequence"/>
</dbReference>
<feature type="region of interest" description="Disordered" evidence="1">
    <location>
        <begin position="90"/>
        <end position="124"/>
    </location>
</feature>
<dbReference type="GO" id="GO:0003723">
    <property type="term" value="F:RNA binding"/>
    <property type="evidence" value="ECO:0007669"/>
    <property type="project" value="InterPro"/>
</dbReference>
<evidence type="ECO:0000313" key="4">
    <source>
        <dbReference type="Proteomes" id="UP001149813"/>
    </source>
</evidence>
<dbReference type="InterPro" id="IPR035979">
    <property type="entry name" value="RBD_domain_sf"/>
</dbReference>
<name>A0A9W8CTH6_9FUNG</name>
<dbReference type="InterPro" id="IPR000504">
    <property type="entry name" value="RRM_dom"/>
</dbReference>
<evidence type="ECO:0000256" key="1">
    <source>
        <dbReference type="SAM" id="MobiDB-lite"/>
    </source>
</evidence>
<protein>
    <submittedName>
        <fullName evidence="3">Protein vip1</fullName>
    </submittedName>
</protein>
<proteinExistence type="predicted"/>
<dbReference type="OrthoDB" id="7763451at2759"/>
<dbReference type="PANTHER" id="PTHR32343:SF10">
    <property type="entry name" value="RNA-BINDING REGION RNP-1 DOMAIN-CONTAINING PROTEIN"/>
    <property type="match status" value="1"/>
</dbReference>
<feature type="domain" description="RRM" evidence="2">
    <location>
        <begin position="18"/>
        <end position="87"/>
    </location>
</feature>
<keyword evidence="4" id="KW-1185">Reference proteome</keyword>
<feature type="region of interest" description="Disordered" evidence="1">
    <location>
        <begin position="244"/>
        <end position="301"/>
    </location>
</feature>